<organism evidence="3 4">
    <name type="scientific">Symbiodinium microadriaticum</name>
    <name type="common">Dinoflagellate</name>
    <name type="synonym">Zooxanthella microadriatica</name>
    <dbReference type="NCBI Taxonomy" id="2951"/>
    <lineage>
        <taxon>Eukaryota</taxon>
        <taxon>Sar</taxon>
        <taxon>Alveolata</taxon>
        <taxon>Dinophyceae</taxon>
        <taxon>Suessiales</taxon>
        <taxon>Symbiodiniaceae</taxon>
        <taxon>Symbiodinium</taxon>
    </lineage>
</organism>
<keyword evidence="2" id="KW-0472">Membrane</keyword>
<feature type="compositionally biased region" description="Basic residues" evidence="1">
    <location>
        <begin position="415"/>
        <end position="431"/>
    </location>
</feature>
<name>A0A1Q9D0K2_SYMMI</name>
<dbReference type="OrthoDB" id="423693at2759"/>
<keyword evidence="4" id="KW-1185">Reference proteome</keyword>
<feature type="compositionally biased region" description="Polar residues" evidence="1">
    <location>
        <begin position="498"/>
        <end position="512"/>
    </location>
</feature>
<reference evidence="3 4" key="1">
    <citation type="submission" date="2016-02" db="EMBL/GenBank/DDBJ databases">
        <title>Genome analysis of coral dinoflagellate symbionts highlights evolutionary adaptations to a symbiotic lifestyle.</title>
        <authorList>
            <person name="Aranda M."/>
            <person name="Li Y."/>
            <person name="Liew Y.J."/>
            <person name="Baumgarten S."/>
            <person name="Simakov O."/>
            <person name="Wilson M."/>
            <person name="Piel J."/>
            <person name="Ashoor H."/>
            <person name="Bougouffa S."/>
            <person name="Bajic V.B."/>
            <person name="Ryu T."/>
            <person name="Ravasi T."/>
            <person name="Bayer T."/>
            <person name="Micklem G."/>
            <person name="Kim H."/>
            <person name="Bhak J."/>
            <person name="Lajeunesse T.C."/>
            <person name="Voolstra C.R."/>
        </authorList>
    </citation>
    <scope>NUCLEOTIDE SEQUENCE [LARGE SCALE GENOMIC DNA]</scope>
    <source>
        <strain evidence="3 4">CCMP2467</strain>
    </source>
</reference>
<feature type="region of interest" description="Disordered" evidence="1">
    <location>
        <begin position="408"/>
        <end position="455"/>
    </location>
</feature>
<accession>A0A1Q9D0K2</accession>
<dbReference type="AlphaFoldDB" id="A0A1Q9D0K2"/>
<feature type="transmembrane region" description="Helical" evidence="2">
    <location>
        <begin position="346"/>
        <end position="365"/>
    </location>
</feature>
<proteinExistence type="predicted"/>
<dbReference type="Proteomes" id="UP000186817">
    <property type="component" value="Unassembled WGS sequence"/>
</dbReference>
<feature type="region of interest" description="Disordered" evidence="1">
    <location>
        <begin position="496"/>
        <end position="524"/>
    </location>
</feature>
<sequence>MRHRWRLVGRGLDVVLRCWGGGFEVASLKVAAVGLREDIDNLWGPPAAFRCVRCHSLKSRLSGVTADAGQFFETVEPLSAVRAANAILQATRLQHGHDTVTVVKSRRVCGFLGGQPDTRSRRFVVFRFSELLGCFAGCMNILLCTMRGLTFKLDGLPIGGLMSRIAASCVLAWQEACWVASELRRAACGFHVEGLQWAQLAVCRRYVDDILVISRCFCYSCLVEFLRRCYTVKFDAEPHADTLRWLDIVVSMEERTVGIKDTLFEVPPAWCVQQKHLRALLAGRMARYQKLQLSTEQWQTDLAHCMLRLVYQGFTRHRLRNLAFTLWRPQFSYMIDFLKSFVCCKVFIATAMGFLSLLLLVLLFLEGEVAAMGWQGPGRWKSYGSYNKHYQQGGYNHRSSEGPQVIRVELGENRRRSRSPQKTKKSKKSRKSSSSSSSVSDDRRKSSKSKQSRLQAELKALREEKAAREEAEREKAFKEELMAQVRAAREEMREEFASSTNVVPTPVRSGTATPRVPASGSQGTSATEFSAAHRLIIHQALGGYEGVKSCGSWDELSNKLATETDDDLKALYKSVIKKGAVPKSTGAQVCKIVTHFQRLISAFEEGN</sequence>
<evidence type="ECO:0000313" key="4">
    <source>
        <dbReference type="Proteomes" id="UP000186817"/>
    </source>
</evidence>
<keyword evidence="2" id="KW-0812">Transmembrane</keyword>
<evidence type="ECO:0000313" key="3">
    <source>
        <dbReference type="EMBL" id="OLP88709.1"/>
    </source>
</evidence>
<keyword evidence="2" id="KW-1133">Transmembrane helix</keyword>
<protein>
    <submittedName>
        <fullName evidence="3">Uncharacterized protein</fullName>
    </submittedName>
</protein>
<comment type="caution">
    <text evidence="3">The sequence shown here is derived from an EMBL/GenBank/DDBJ whole genome shotgun (WGS) entry which is preliminary data.</text>
</comment>
<gene>
    <name evidence="3" type="ORF">AK812_SmicGene29915</name>
</gene>
<dbReference type="EMBL" id="LSRX01000799">
    <property type="protein sequence ID" value="OLP88709.1"/>
    <property type="molecule type" value="Genomic_DNA"/>
</dbReference>
<evidence type="ECO:0000256" key="1">
    <source>
        <dbReference type="SAM" id="MobiDB-lite"/>
    </source>
</evidence>
<evidence type="ECO:0000256" key="2">
    <source>
        <dbReference type="SAM" id="Phobius"/>
    </source>
</evidence>